<dbReference type="InterPro" id="IPR043502">
    <property type="entry name" value="DNA/RNA_pol_sf"/>
</dbReference>
<dbReference type="InterPro" id="IPR050116">
    <property type="entry name" value="DNA_polymerase-Y"/>
</dbReference>
<dbReference type="Pfam" id="PF00817">
    <property type="entry name" value="IMS"/>
    <property type="match status" value="1"/>
</dbReference>
<keyword evidence="10" id="KW-0234">DNA repair</keyword>
<dbReference type="Pfam" id="PF11798">
    <property type="entry name" value="IMS_HHH"/>
    <property type="match status" value="1"/>
</dbReference>
<comment type="caution">
    <text evidence="13">The sequence shown here is derived from an EMBL/GenBank/DDBJ whole genome shotgun (WGS) entry which is preliminary data.</text>
</comment>
<dbReference type="GO" id="GO:0003887">
    <property type="term" value="F:DNA-directed DNA polymerase activity"/>
    <property type="evidence" value="ECO:0007669"/>
    <property type="project" value="UniProtKB-KW"/>
</dbReference>
<evidence type="ECO:0000256" key="5">
    <source>
        <dbReference type="ARBA" id="ARBA00022705"/>
    </source>
</evidence>
<comment type="catalytic activity">
    <reaction evidence="11">
        <text>DNA(n) + a 2'-deoxyribonucleoside 5'-triphosphate = DNA(n+1) + diphosphate</text>
        <dbReference type="Rhea" id="RHEA:22508"/>
        <dbReference type="Rhea" id="RHEA-COMP:17339"/>
        <dbReference type="Rhea" id="RHEA-COMP:17340"/>
        <dbReference type="ChEBI" id="CHEBI:33019"/>
        <dbReference type="ChEBI" id="CHEBI:61560"/>
        <dbReference type="ChEBI" id="CHEBI:173112"/>
        <dbReference type="EC" id="2.7.7.7"/>
    </reaction>
</comment>
<feature type="domain" description="UmuC" evidence="12">
    <location>
        <begin position="4"/>
        <end position="190"/>
    </location>
</feature>
<dbReference type="PROSITE" id="PS50173">
    <property type="entry name" value="UMUC"/>
    <property type="match status" value="1"/>
</dbReference>
<keyword evidence="8" id="KW-0460">Magnesium</keyword>
<dbReference type="Gene3D" id="1.10.150.20">
    <property type="entry name" value="5' to 3' exonuclease, C-terminal subdomain"/>
    <property type="match status" value="1"/>
</dbReference>
<evidence type="ECO:0000256" key="7">
    <source>
        <dbReference type="ARBA" id="ARBA00022763"/>
    </source>
</evidence>
<dbReference type="InterPro" id="IPR022880">
    <property type="entry name" value="DNApol_IV"/>
</dbReference>
<dbReference type="GO" id="GO:0003684">
    <property type="term" value="F:damaged DNA binding"/>
    <property type="evidence" value="ECO:0007669"/>
    <property type="project" value="InterPro"/>
</dbReference>
<dbReference type="HAMAP" id="MF_01113">
    <property type="entry name" value="DNApol_IV"/>
    <property type="match status" value="1"/>
</dbReference>
<evidence type="ECO:0000259" key="12">
    <source>
        <dbReference type="PROSITE" id="PS50173"/>
    </source>
</evidence>
<evidence type="ECO:0000256" key="9">
    <source>
        <dbReference type="ARBA" id="ARBA00022932"/>
    </source>
</evidence>
<evidence type="ECO:0000256" key="10">
    <source>
        <dbReference type="ARBA" id="ARBA00023204"/>
    </source>
</evidence>
<dbReference type="PANTHER" id="PTHR11076">
    <property type="entry name" value="DNA REPAIR POLYMERASE UMUC / TRANSFERASE FAMILY MEMBER"/>
    <property type="match status" value="1"/>
</dbReference>
<dbReference type="Gene3D" id="3.40.1170.60">
    <property type="match status" value="1"/>
</dbReference>
<dbReference type="GO" id="GO:0006260">
    <property type="term" value="P:DNA replication"/>
    <property type="evidence" value="ECO:0007669"/>
    <property type="project" value="UniProtKB-KW"/>
</dbReference>
<name>X1U0B8_9ZZZZ</name>
<gene>
    <name evidence="13" type="ORF">S12H4_17531</name>
</gene>
<dbReference type="GO" id="GO:0042276">
    <property type="term" value="P:error-prone translesion synthesis"/>
    <property type="evidence" value="ECO:0007669"/>
    <property type="project" value="TreeGrafter"/>
</dbReference>
<dbReference type="NCBIfam" id="NF002677">
    <property type="entry name" value="PRK02406.1"/>
    <property type="match status" value="1"/>
</dbReference>
<evidence type="ECO:0000256" key="11">
    <source>
        <dbReference type="ARBA" id="ARBA00049244"/>
    </source>
</evidence>
<dbReference type="CDD" id="cd03586">
    <property type="entry name" value="PolY_Pol_IV_kappa"/>
    <property type="match status" value="1"/>
</dbReference>
<dbReference type="InterPro" id="IPR017961">
    <property type="entry name" value="DNA_pol_Y-fam_little_finger"/>
</dbReference>
<proteinExistence type="inferred from homology"/>
<evidence type="ECO:0000256" key="4">
    <source>
        <dbReference type="ARBA" id="ARBA00022695"/>
    </source>
</evidence>
<dbReference type="EMBL" id="BARW01008583">
    <property type="protein sequence ID" value="GAI85769.1"/>
    <property type="molecule type" value="Genomic_DNA"/>
</dbReference>
<accession>X1U0B8</accession>
<reference evidence="13" key="1">
    <citation type="journal article" date="2014" name="Front. Microbiol.">
        <title>High frequency of phylogenetically diverse reductive dehalogenase-homologous genes in deep subseafloor sedimentary metagenomes.</title>
        <authorList>
            <person name="Kawai M."/>
            <person name="Futagami T."/>
            <person name="Toyoda A."/>
            <person name="Takaki Y."/>
            <person name="Nishi S."/>
            <person name="Hori S."/>
            <person name="Arai W."/>
            <person name="Tsubouchi T."/>
            <person name="Morono Y."/>
            <person name="Uchiyama I."/>
            <person name="Ito T."/>
            <person name="Fujiyama A."/>
            <person name="Inagaki F."/>
            <person name="Takami H."/>
        </authorList>
    </citation>
    <scope>NUCLEOTIDE SEQUENCE</scope>
    <source>
        <strain evidence="13">Expedition CK06-06</strain>
    </source>
</reference>
<dbReference type="SUPFAM" id="SSF100879">
    <property type="entry name" value="Lesion bypass DNA polymerase (Y-family), little finger domain"/>
    <property type="match status" value="1"/>
</dbReference>
<dbReference type="InterPro" id="IPR043128">
    <property type="entry name" value="Rev_trsase/Diguanyl_cyclase"/>
</dbReference>
<evidence type="ECO:0000256" key="8">
    <source>
        <dbReference type="ARBA" id="ARBA00022842"/>
    </source>
</evidence>
<dbReference type="Gene3D" id="3.30.70.270">
    <property type="match status" value="1"/>
</dbReference>
<keyword evidence="4" id="KW-0548">Nucleotidyltransferase</keyword>
<dbReference type="PANTHER" id="PTHR11076:SF33">
    <property type="entry name" value="DNA POLYMERASE KAPPA"/>
    <property type="match status" value="1"/>
</dbReference>
<comment type="similarity">
    <text evidence="1">Belongs to the DNA polymerase type-Y family.</text>
</comment>
<feature type="non-terminal residue" evidence="13">
    <location>
        <position position="1"/>
    </location>
</feature>
<dbReference type="GO" id="GO:0009432">
    <property type="term" value="P:SOS response"/>
    <property type="evidence" value="ECO:0007669"/>
    <property type="project" value="TreeGrafter"/>
</dbReference>
<dbReference type="Gene3D" id="3.30.1490.100">
    <property type="entry name" value="DNA polymerase, Y-family, little finger domain"/>
    <property type="match status" value="1"/>
</dbReference>
<dbReference type="InterPro" id="IPR001126">
    <property type="entry name" value="UmuC"/>
</dbReference>
<evidence type="ECO:0000256" key="1">
    <source>
        <dbReference type="ARBA" id="ARBA00010945"/>
    </source>
</evidence>
<evidence type="ECO:0000256" key="2">
    <source>
        <dbReference type="ARBA" id="ARBA00012417"/>
    </source>
</evidence>
<dbReference type="EC" id="2.7.7.7" evidence="2"/>
<dbReference type="FunFam" id="3.30.1490.100:FF:000004">
    <property type="entry name" value="DNA polymerase IV"/>
    <property type="match status" value="1"/>
</dbReference>
<keyword evidence="9" id="KW-0239">DNA-directed DNA polymerase</keyword>
<keyword evidence="5" id="KW-0235">DNA replication</keyword>
<evidence type="ECO:0000313" key="13">
    <source>
        <dbReference type="EMBL" id="GAI85769.1"/>
    </source>
</evidence>
<dbReference type="InterPro" id="IPR036775">
    <property type="entry name" value="DNA_pol_Y-fam_lit_finger_sf"/>
</dbReference>
<dbReference type="GO" id="GO:0006281">
    <property type="term" value="P:DNA repair"/>
    <property type="evidence" value="ECO:0007669"/>
    <property type="project" value="UniProtKB-KW"/>
</dbReference>
<evidence type="ECO:0000256" key="3">
    <source>
        <dbReference type="ARBA" id="ARBA00022679"/>
    </source>
</evidence>
<evidence type="ECO:0000256" key="6">
    <source>
        <dbReference type="ARBA" id="ARBA00022723"/>
    </source>
</evidence>
<protein>
    <recommendedName>
        <fullName evidence="2">DNA-directed DNA polymerase</fullName>
        <ecNumber evidence="2">2.7.7.7</ecNumber>
    </recommendedName>
</protein>
<dbReference type="AlphaFoldDB" id="X1U0B8"/>
<feature type="non-terminal residue" evidence="13">
    <location>
        <position position="346"/>
    </location>
</feature>
<dbReference type="Pfam" id="PF11799">
    <property type="entry name" value="IMS_C"/>
    <property type="match status" value="1"/>
</dbReference>
<dbReference type="InterPro" id="IPR024728">
    <property type="entry name" value="PolY_HhH_motif"/>
</dbReference>
<dbReference type="GO" id="GO:0046872">
    <property type="term" value="F:metal ion binding"/>
    <property type="evidence" value="ECO:0007669"/>
    <property type="project" value="UniProtKB-KW"/>
</dbReference>
<organism evidence="13">
    <name type="scientific">marine sediment metagenome</name>
    <dbReference type="NCBI Taxonomy" id="412755"/>
    <lineage>
        <taxon>unclassified sequences</taxon>
        <taxon>metagenomes</taxon>
        <taxon>ecological metagenomes</taxon>
    </lineage>
</organism>
<sequence>RLSMIHLDLDAFFASVEQRDNPVYRGKPLIVGGISGGRGNSNRGVVCAASYEARKYGVHAGMPIWEARQKCPRGIFIPSQMNKYLESSKKFFQICSDYTPLLEPLSVDELFLDVSGCESLFGSSEIIGKKIKERVYQELGLKISVGIAENKFLAKIATNLGKPDGFYIIPSKDIQKILYPLPVSFLWGIGKKTEELLKKSGIYLVEQLARMPDSILENLLGKNGKKIKLLAQGIDESPVTPPSTAKSIGKETTFGTNITEKAVLVKELLKISQLVGYAARKKGYKGRTITLKIRFHNFITFNRSKTLESPTHLDDIIFKTVVELVDKVRHKKGGVRLLGIKLSNLT</sequence>
<keyword evidence="3" id="KW-0808">Transferase</keyword>
<keyword evidence="7" id="KW-0227">DNA damage</keyword>
<keyword evidence="6" id="KW-0479">Metal-binding</keyword>
<dbReference type="SUPFAM" id="SSF56672">
    <property type="entry name" value="DNA/RNA polymerases"/>
    <property type="match status" value="1"/>
</dbReference>
<dbReference type="GO" id="GO:0005829">
    <property type="term" value="C:cytosol"/>
    <property type="evidence" value="ECO:0007669"/>
    <property type="project" value="TreeGrafter"/>
</dbReference>